<dbReference type="Ensembl" id="ENSMAMT00000008326.2">
    <property type="protein sequence ID" value="ENSMAMP00000008107.2"/>
    <property type="gene ID" value="ENSMAMG00000005519.2"/>
</dbReference>
<protein>
    <submittedName>
        <fullName evidence="1">Uncharacterized protein</fullName>
    </submittedName>
</protein>
<evidence type="ECO:0000313" key="1">
    <source>
        <dbReference type="Ensembl" id="ENSMAMP00000008107.2"/>
    </source>
</evidence>
<proteinExistence type="predicted"/>
<evidence type="ECO:0000313" key="2">
    <source>
        <dbReference type="Proteomes" id="UP000261640"/>
    </source>
</evidence>
<accession>A0A3Q3L3N9</accession>
<organism evidence="1 2">
    <name type="scientific">Mastacembelus armatus</name>
    <name type="common">zig-zag eel</name>
    <dbReference type="NCBI Taxonomy" id="205130"/>
    <lineage>
        <taxon>Eukaryota</taxon>
        <taxon>Metazoa</taxon>
        <taxon>Chordata</taxon>
        <taxon>Craniata</taxon>
        <taxon>Vertebrata</taxon>
        <taxon>Euteleostomi</taxon>
        <taxon>Actinopterygii</taxon>
        <taxon>Neopterygii</taxon>
        <taxon>Teleostei</taxon>
        <taxon>Neoteleostei</taxon>
        <taxon>Acanthomorphata</taxon>
        <taxon>Anabantaria</taxon>
        <taxon>Synbranchiformes</taxon>
        <taxon>Mastacembelidae</taxon>
        <taxon>Mastacembelus</taxon>
    </lineage>
</organism>
<dbReference type="InterPro" id="IPR003360">
    <property type="entry name" value="US22-like"/>
</dbReference>
<dbReference type="InParanoid" id="A0A3Q3L3N9"/>
<dbReference type="Proteomes" id="UP000261640">
    <property type="component" value="Unplaced"/>
</dbReference>
<keyword evidence="2" id="KW-1185">Reference proteome</keyword>
<dbReference type="Pfam" id="PF02393">
    <property type="entry name" value="US22"/>
    <property type="match status" value="1"/>
</dbReference>
<reference evidence="1" key="1">
    <citation type="submission" date="2025-08" db="UniProtKB">
        <authorList>
            <consortium name="Ensembl"/>
        </authorList>
    </citation>
    <scope>IDENTIFICATION</scope>
</reference>
<dbReference type="GeneTree" id="ENSGT00390000001663"/>
<reference evidence="1" key="2">
    <citation type="submission" date="2025-09" db="UniProtKB">
        <authorList>
            <consortium name="Ensembl"/>
        </authorList>
    </citation>
    <scope>IDENTIFICATION</scope>
</reference>
<dbReference type="AlphaFoldDB" id="A0A3Q3L3N9"/>
<name>A0A3Q3L3N9_9TELE</name>
<sequence>MHVIETLLSIFQPPFNSASLTCDAGSNYLQWVSHAVSKWKHRRCILNNPAGTVLKIAELGDTIYRDEKKVVNGWGKFYLPDIVNMQVFGVVEGTSCPCDELVLMTREDNKQVYVYDGEELHLVASNLRQVFEEGIEYPASKTYYRGEAFKDMVRSNLQFVIVLGKRLDQEHRTRVTARKSRFLDNLRTIEQKIGGCFCVFSSLRFK</sequence>